<dbReference type="AlphaFoldDB" id="A0ABC8IPJ5"/>
<dbReference type="Proteomes" id="UP001642260">
    <property type="component" value="Unassembled WGS sequence"/>
</dbReference>
<proteinExistence type="predicted"/>
<comment type="caution">
    <text evidence="1">The sequence shown here is derived from an EMBL/GenBank/DDBJ whole genome shotgun (WGS) entry which is preliminary data.</text>
</comment>
<evidence type="ECO:0000313" key="2">
    <source>
        <dbReference type="Proteomes" id="UP001642260"/>
    </source>
</evidence>
<reference evidence="1 2" key="1">
    <citation type="submission" date="2022-03" db="EMBL/GenBank/DDBJ databases">
        <authorList>
            <person name="Macdonald S."/>
            <person name="Ahmed S."/>
            <person name="Newling K."/>
        </authorList>
    </citation>
    <scope>NUCLEOTIDE SEQUENCE [LARGE SCALE GENOMIC DNA]</scope>
</reference>
<gene>
    <name evidence="1" type="ORF">ERUC_LOCUS1125</name>
</gene>
<sequence length="90" mass="10188">MPANLRTLVAKCRGGMDALCRFSSSAAANAPEIKTLLLEEIKHPNLFVCAALGYGCYASWELIRLYEYRRTLWRNMVEEVIATWSSETKS</sequence>
<organism evidence="1 2">
    <name type="scientific">Eruca vesicaria subsp. sativa</name>
    <name type="common">Garden rocket</name>
    <name type="synonym">Eruca sativa</name>
    <dbReference type="NCBI Taxonomy" id="29727"/>
    <lineage>
        <taxon>Eukaryota</taxon>
        <taxon>Viridiplantae</taxon>
        <taxon>Streptophyta</taxon>
        <taxon>Embryophyta</taxon>
        <taxon>Tracheophyta</taxon>
        <taxon>Spermatophyta</taxon>
        <taxon>Magnoliopsida</taxon>
        <taxon>eudicotyledons</taxon>
        <taxon>Gunneridae</taxon>
        <taxon>Pentapetalae</taxon>
        <taxon>rosids</taxon>
        <taxon>malvids</taxon>
        <taxon>Brassicales</taxon>
        <taxon>Brassicaceae</taxon>
        <taxon>Brassiceae</taxon>
        <taxon>Eruca</taxon>
    </lineage>
</organism>
<dbReference type="EMBL" id="CAKOAT010042225">
    <property type="protein sequence ID" value="CAH8287533.1"/>
    <property type="molecule type" value="Genomic_DNA"/>
</dbReference>
<evidence type="ECO:0000313" key="1">
    <source>
        <dbReference type="EMBL" id="CAH8287533.1"/>
    </source>
</evidence>
<name>A0ABC8IPJ5_ERUVS</name>
<accession>A0ABC8IPJ5</accession>
<protein>
    <submittedName>
        <fullName evidence="1">Uncharacterized protein</fullName>
    </submittedName>
</protein>
<keyword evidence="2" id="KW-1185">Reference proteome</keyword>